<gene>
    <name evidence="1" type="ORF">Pint_19662</name>
</gene>
<name>A0ACC0XCV8_9ROSI</name>
<accession>A0ACC0XCV8</accession>
<evidence type="ECO:0000313" key="1">
    <source>
        <dbReference type="EMBL" id="KAJ0014865.1"/>
    </source>
</evidence>
<proteinExistence type="predicted"/>
<reference evidence="2" key="1">
    <citation type="journal article" date="2023" name="G3 (Bethesda)">
        <title>Genome assembly and association tests identify interacting loci associated with vigor, precocity, and sex in interspecific pistachio rootstocks.</title>
        <authorList>
            <person name="Palmer W."/>
            <person name="Jacygrad E."/>
            <person name="Sagayaradj S."/>
            <person name="Cavanaugh K."/>
            <person name="Han R."/>
            <person name="Bertier L."/>
            <person name="Beede B."/>
            <person name="Kafkas S."/>
            <person name="Golino D."/>
            <person name="Preece J."/>
            <person name="Michelmore R."/>
        </authorList>
    </citation>
    <scope>NUCLEOTIDE SEQUENCE [LARGE SCALE GENOMIC DNA]</scope>
</reference>
<protein>
    <submittedName>
        <fullName evidence="1">Uncharacterized protein</fullName>
    </submittedName>
</protein>
<dbReference type="Proteomes" id="UP001163603">
    <property type="component" value="Chromosome 13"/>
</dbReference>
<organism evidence="1 2">
    <name type="scientific">Pistacia integerrima</name>
    <dbReference type="NCBI Taxonomy" id="434235"/>
    <lineage>
        <taxon>Eukaryota</taxon>
        <taxon>Viridiplantae</taxon>
        <taxon>Streptophyta</taxon>
        <taxon>Embryophyta</taxon>
        <taxon>Tracheophyta</taxon>
        <taxon>Spermatophyta</taxon>
        <taxon>Magnoliopsida</taxon>
        <taxon>eudicotyledons</taxon>
        <taxon>Gunneridae</taxon>
        <taxon>Pentapetalae</taxon>
        <taxon>rosids</taxon>
        <taxon>malvids</taxon>
        <taxon>Sapindales</taxon>
        <taxon>Anacardiaceae</taxon>
        <taxon>Pistacia</taxon>
    </lineage>
</organism>
<sequence>MEKKRLKLSTVSRIIPGQRTVVFKRYFHLVKDYLSFSLLYNNGERSLDLDKAETKVWFVGLKVVTGRNSNKRTRSDLSEIVCGVRHVALVTRQVNKVDFVACGEHHSCAISISGDLFTWGDGTHNVGLLGHGTDVSHWIPKRVCGPLEGLQVLSIACGTWHIALAIASGKLFTFGDGSFAIVELTGHSGANMSSRKLFSWDDGDKYRLGHGSKDTYLLPTYVSSLIDYSFHQPSLHQAMSLSWVVLHMKSFVGHHVAVLTWRSEVLTWGRGANGRLGHGDIDDQKTLTVIDALKDRKVYKRWEPNTGCPVTYMIYKKESIEQFEPGVYITFVQRQDGSAVFTRFRFRFSKRRFNSQQGGVETKIVCLRGTISRAVRQLLQLHHPLIQHPECGAL</sequence>
<evidence type="ECO:0000313" key="2">
    <source>
        <dbReference type="Proteomes" id="UP001163603"/>
    </source>
</evidence>
<dbReference type="EMBL" id="CM047748">
    <property type="protein sequence ID" value="KAJ0014865.1"/>
    <property type="molecule type" value="Genomic_DNA"/>
</dbReference>
<keyword evidence="2" id="KW-1185">Reference proteome</keyword>
<comment type="caution">
    <text evidence="1">The sequence shown here is derived from an EMBL/GenBank/DDBJ whole genome shotgun (WGS) entry which is preliminary data.</text>
</comment>